<name>A0ABW0EI62_9PSEU</name>
<protein>
    <submittedName>
        <fullName evidence="2">Uncharacterized protein</fullName>
    </submittedName>
</protein>
<comment type="caution">
    <text evidence="2">The sequence shown here is derived from an EMBL/GenBank/DDBJ whole genome shotgun (WGS) entry which is preliminary data.</text>
</comment>
<organism evidence="2 3">
    <name type="scientific">Actinokineospora guangxiensis</name>
    <dbReference type="NCBI Taxonomy" id="1490288"/>
    <lineage>
        <taxon>Bacteria</taxon>
        <taxon>Bacillati</taxon>
        <taxon>Actinomycetota</taxon>
        <taxon>Actinomycetes</taxon>
        <taxon>Pseudonocardiales</taxon>
        <taxon>Pseudonocardiaceae</taxon>
        <taxon>Actinokineospora</taxon>
    </lineage>
</organism>
<feature type="region of interest" description="Disordered" evidence="1">
    <location>
        <begin position="55"/>
        <end position="170"/>
    </location>
</feature>
<dbReference type="Proteomes" id="UP001596157">
    <property type="component" value="Unassembled WGS sequence"/>
</dbReference>
<proteinExistence type="predicted"/>
<keyword evidence="3" id="KW-1185">Reference proteome</keyword>
<feature type="compositionally biased region" description="Acidic residues" evidence="1">
    <location>
        <begin position="1"/>
        <end position="10"/>
    </location>
</feature>
<evidence type="ECO:0000313" key="3">
    <source>
        <dbReference type="Proteomes" id="UP001596157"/>
    </source>
</evidence>
<sequence length="239" mass="24304">MDETGTDVDTTDAGAEAAHDELTVEVGGEEYEVAENYDYDQDGQNDAAVVQTDNGYMSFHDTDGDGTADTMVELDAEGNVTGAAEYDEASGEWAAADPNSIEAPSGGGADDAGSDTGSDTPTTTGTDTGDDPTGTDASGDSMTVDTANGDMEVGPAEYDADGDGTNETAVVTDEQGNTYAFSDTDGDGSADQAVVIEADGDVTVATHTGEDEWTTVETGKITADGEYQSDTASDAAWQG</sequence>
<feature type="region of interest" description="Disordered" evidence="1">
    <location>
        <begin position="1"/>
        <end position="26"/>
    </location>
</feature>
<accession>A0ABW0EI62</accession>
<dbReference type="RefSeq" id="WP_378242685.1">
    <property type="nucleotide sequence ID" value="NZ_JBHSKF010000001.1"/>
</dbReference>
<dbReference type="EMBL" id="JBHSKF010000001">
    <property type="protein sequence ID" value="MFC5285604.1"/>
    <property type="molecule type" value="Genomic_DNA"/>
</dbReference>
<evidence type="ECO:0000256" key="1">
    <source>
        <dbReference type="SAM" id="MobiDB-lite"/>
    </source>
</evidence>
<feature type="compositionally biased region" description="Low complexity" evidence="1">
    <location>
        <begin position="114"/>
        <end position="141"/>
    </location>
</feature>
<gene>
    <name evidence="2" type="ORF">ACFPM7_00945</name>
</gene>
<reference evidence="3" key="1">
    <citation type="journal article" date="2019" name="Int. J. Syst. Evol. Microbiol.">
        <title>The Global Catalogue of Microorganisms (GCM) 10K type strain sequencing project: providing services to taxonomists for standard genome sequencing and annotation.</title>
        <authorList>
            <consortium name="The Broad Institute Genomics Platform"/>
            <consortium name="The Broad Institute Genome Sequencing Center for Infectious Disease"/>
            <person name="Wu L."/>
            <person name="Ma J."/>
        </authorList>
    </citation>
    <scope>NUCLEOTIDE SEQUENCE [LARGE SCALE GENOMIC DNA]</scope>
    <source>
        <strain evidence="3">CCUG 59778</strain>
    </source>
</reference>
<evidence type="ECO:0000313" key="2">
    <source>
        <dbReference type="EMBL" id="MFC5285604.1"/>
    </source>
</evidence>